<protein>
    <recommendedName>
        <fullName evidence="1">Gfo/Idh/MocA-like oxidoreductase N-terminal domain-containing protein</fullName>
    </recommendedName>
</protein>
<dbReference type="GO" id="GO:0000166">
    <property type="term" value="F:nucleotide binding"/>
    <property type="evidence" value="ECO:0007669"/>
    <property type="project" value="InterPro"/>
</dbReference>
<name>A0A6A1WQZ4_9ROSI</name>
<accession>A0A6A1WQZ4</accession>
<dbReference type="Pfam" id="PF01408">
    <property type="entry name" value="GFO_IDH_MocA"/>
    <property type="match status" value="1"/>
</dbReference>
<reference evidence="2 3" key="1">
    <citation type="journal article" date="2019" name="Plant Biotechnol. J.">
        <title>The red bayberry genome and genetic basis of sex determination.</title>
        <authorList>
            <person name="Jia H.M."/>
            <person name="Jia H.J."/>
            <person name="Cai Q.L."/>
            <person name="Wang Y."/>
            <person name="Zhao H.B."/>
            <person name="Yang W.F."/>
            <person name="Wang G.Y."/>
            <person name="Li Y.H."/>
            <person name="Zhan D.L."/>
            <person name="Shen Y.T."/>
            <person name="Niu Q.F."/>
            <person name="Chang L."/>
            <person name="Qiu J."/>
            <person name="Zhao L."/>
            <person name="Xie H.B."/>
            <person name="Fu W.Y."/>
            <person name="Jin J."/>
            <person name="Li X.W."/>
            <person name="Jiao Y."/>
            <person name="Zhou C.C."/>
            <person name="Tu T."/>
            <person name="Chai C.Y."/>
            <person name="Gao J.L."/>
            <person name="Fan L.J."/>
            <person name="van de Weg E."/>
            <person name="Wang J.Y."/>
            <person name="Gao Z.S."/>
        </authorList>
    </citation>
    <scope>NUCLEOTIDE SEQUENCE [LARGE SCALE GENOMIC DNA]</scope>
    <source>
        <tissue evidence="2">Leaves</tissue>
    </source>
</reference>
<dbReference type="GO" id="GO:0016491">
    <property type="term" value="F:oxidoreductase activity"/>
    <property type="evidence" value="ECO:0007669"/>
    <property type="project" value="TreeGrafter"/>
</dbReference>
<comment type="caution">
    <text evidence="2">The sequence shown here is derived from an EMBL/GenBank/DDBJ whole genome shotgun (WGS) entry which is preliminary data.</text>
</comment>
<dbReference type="PANTHER" id="PTHR42840">
    <property type="entry name" value="NAD(P)-BINDING ROSSMANN-FOLD SUPERFAMILY PROTEIN-RELATED"/>
    <property type="match status" value="1"/>
</dbReference>
<dbReference type="Gene3D" id="3.30.360.10">
    <property type="entry name" value="Dihydrodipicolinate Reductase, domain 2"/>
    <property type="match status" value="2"/>
</dbReference>
<dbReference type="EMBL" id="RXIC02000019">
    <property type="protein sequence ID" value="KAB1227702.1"/>
    <property type="molecule type" value="Genomic_DNA"/>
</dbReference>
<dbReference type="GO" id="GO:0005737">
    <property type="term" value="C:cytoplasm"/>
    <property type="evidence" value="ECO:0007669"/>
    <property type="project" value="TreeGrafter"/>
</dbReference>
<dbReference type="InterPro" id="IPR036291">
    <property type="entry name" value="NAD(P)-bd_dom_sf"/>
</dbReference>
<sequence length="437" mass="48021">MEKEATQIAILGAGIFVRSTYIPILAEISNLFTLKAIWSRTEESARGAVEIAQKHFPGVICKWGDVGLDEIIHDDSIIGVTVVLAGQKQVDISLRLLKAGKHVLQATSELETALSSYKSICANLPCQPIWAVAENYRFEPAFIECKKLMADIGNMMSVQVIIEGSMNSSNPYFSSSWRRNFTEWLALTRLALFPYCMLSLVLPSVTGASLSSYAGGFHPGHGSHYIAALRMIVECEVVSVSAMTSHVDTTLPPPDNISSLFQLENGCSGVFVMIIWRVVGLKGTLQVERANLDGRHGYQVCFYSSDGKSKNSFFPFSGVLDEFKTFIHNVSQASIKKGSAYEADPRLSFLEGARDVAVLEAMLESGTGQGELVHAKVPAAILSDIWLLPVGKLFSVSRRNSVFFFLMSQQLDIDLLKSEEKHAYHMSNHISDLLGPE</sequence>
<dbReference type="SUPFAM" id="SSF55347">
    <property type="entry name" value="Glyceraldehyde-3-phosphate dehydrogenase-like, C-terminal domain"/>
    <property type="match status" value="1"/>
</dbReference>
<evidence type="ECO:0000259" key="1">
    <source>
        <dbReference type="Pfam" id="PF01408"/>
    </source>
</evidence>
<dbReference type="Gene3D" id="3.40.50.720">
    <property type="entry name" value="NAD(P)-binding Rossmann-like Domain"/>
    <property type="match status" value="1"/>
</dbReference>
<dbReference type="AlphaFoldDB" id="A0A6A1WQZ4"/>
<evidence type="ECO:0000313" key="3">
    <source>
        <dbReference type="Proteomes" id="UP000516437"/>
    </source>
</evidence>
<dbReference type="OrthoDB" id="64915at2759"/>
<proteinExistence type="predicted"/>
<evidence type="ECO:0000313" key="2">
    <source>
        <dbReference type="EMBL" id="KAB1227702.1"/>
    </source>
</evidence>
<dbReference type="InterPro" id="IPR000683">
    <property type="entry name" value="Gfo/Idh/MocA-like_OxRdtase_N"/>
</dbReference>
<feature type="domain" description="Gfo/Idh/MocA-like oxidoreductase N-terminal" evidence="1">
    <location>
        <begin position="7"/>
        <end position="105"/>
    </location>
</feature>
<dbReference type="GO" id="GO:0006740">
    <property type="term" value="P:NADPH regeneration"/>
    <property type="evidence" value="ECO:0007669"/>
    <property type="project" value="TreeGrafter"/>
</dbReference>
<organism evidence="2 3">
    <name type="scientific">Morella rubra</name>
    <name type="common">Chinese bayberry</name>
    <dbReference type="NCBI Taxonomy" id="262757"/>
    <lineage>
        <taxon>Eukaryota</taxon>
        <taxon>Viridiplantae</taxon>
        <taxon>Streptophyta</taxon>
        <taxon>Embryophyta</taxon>
        <taxon>Tracheophyta</taxon>
        <taxon>Spermatophyta</taxon>
        <taxon>Magnoliopsida</taxon>
        <taxon>eudicotyledons</taxon>
        <taxon>Gunneridae</taxon>
        <taxon>Pentapetalae</taxon>
        <taxon>rosids</taxon>
        <taxon>fabids</taxon>
        <taxon>Fagales</taxon>
        <taxon>Myricaceae</taxon>
        <taxon>Morella</taxon>
    </lineage>
</organism>
<keyword evidence="3" id="KW-1185">Reference proteome</keyword>
<gene>
    <name evidence="2" type="ORF">CJ030_MR1G005709</name>
</gene>
<dbReference type="Proteomes" id="UP000516437">
    <property type="component" value="Chromosome 1"/>
</dbReference>
<dbReference type="PANTHER" id="PTHR42840:SF5">
    <property type="entry name" value="NAD(P)-BINDING ROSSMANN-FOLD SUPERFAMILY PROTEIN"/>
    <property type="match status" value="1"/>
</dbReference>
<dbReference type="SUPFAM" id="SSF51735">
    <property type="entry name" value="NAD(P)-binding Rossmann-fold domains"/>
    <property type="match status" value="1"/>
</dbReference>